<comment type="caution">
    <text evidence="1">The sequence shown here is derived from an EMBL/GenBank/DDBJ whole genome shotgun (WGS) entry which is preliminary data.</text>
</comment>
<dbReference type="STRING" id="6265.A0A0B2VIB5"/>
<dbReference type="EMBL" id="JPKZ01001551">
    <property type="protein sequence ID" value="KHN81243.1"/>
    <property type="molecule type" value="Genomic_DNA"/>
</dbReference>
<proteinExistence type="predicted"/>
<dbReference type="AlphaFoldDB" id="A0A0B2VIB5"/>
<sequence length="137" mass="15132">MASKRSSSTTLAFQRFMPAFEQLIDSAISKLYEGVLSEIADFVRGEWRRSSRPRGELATGVVRCANVDGFSLNQSLTKLLGIEPLCISIPPPPLYKIVDTINKNQEPKCVLLKQVECLPAPFLDSLISVLSDSVVYV</sequence>
<dbReference type="OrthoDB" id="5782123at2759"/>
<keyword evidence="2" id="KW-1185">Reference proteome</keyword>
<organism evidence="1 2">
    <name type="scientific">Toxocara canis</name>
    <name type="common">Canine roundworm</name>
    <dbReference type="NCBI Taxonomy" id="6265"/>
    <lineage>
        <taxon>Eukaryota</taxon>
        <taxon>Metazoa</taxon>
        <taxon>Ecdysozoa</taxon>
        <taxon>Nematoda</taxon>
        <taxon>Chromadorea</taxon>
        <taxon>Rhabditida</taxon>
        <taxon>Spirurina</taxon>
        <taxon>Ascaridomorpha</taxon>
        <taxon>Ascaridoidea</taxon>
        <taxon>Toxocaridae</taxon>
        <taxon>Toxocara</taxon>
    </lineage>
</organism>
<evidence type="ECO:0000313" key="1">
    <source>
        <dbReference type="EMBL" id="KHN81243.1"/>
    </source>
</evidence>
<reference evidence="1 2" key="1">
    <citation type="submission" date="2014-11" db="EMBL/GenBank/DDBJ databases">
        <title>Genetic blueprint of the zoonotic pathogen Toxocara canis.</title>
        <authorList>
            <person name="Zhu X.-Q."/>
            <person name="Korhonen P.K."/>
            <person name="Cai H."/>
            <person name="Young N.D."/>
            <person name="Nejsum P."/>
            <person name="von Samson-Himmelstjerna G."/>
            <person name="Boag P.R."/>
            <person name="Tan P."/>
            <person name="Li Q."/>
            <person name="Min J."/>
            <person name="Yang Y."/>
            <person name="Wang X."/>
            <person name="Fang X."/>
            <person name="Hall R.S."/>
            <person name="Hofmann A."/>
            <person name="Sternberg P.W."/>
            <person name="Jex A.R."/>
            <person name="Gasser R.B."/>
        </authorList>
    </citation>
    <scope>NUCLEOTIDE SEQUENCE [LARGE SCALE GENOMIC DNA]</scope>
    <source>
        <strain evidence="1">PN_DK_2014</strain>
    </source>
</reference>
<dbReference type="Proteomes" id="UP000031036">
    <property type="component" value="Unassembled WGS sequence"/>
</dbReference>
<evidence type="ECO:0000313" key="2">
    <source>
        <dbReference type="Proteomes" id="UP000031036"/>
    </source>
</evidence>
<protein>
    <submittedName>
        <fullName evidence="1">Uncharacterized protein</fullName>
    </submittedName>
</protein>
<gene>
    <name evidence="1" type="ORF">Tcan_13797</name>
</gene>
<accession>A0A0B2VIB5</accession>
<name>A0A0B2VIB5_TOXCA</name>